<evidence type="ECO:0000256" key="6">
    <source>
        <dbReference type="ARBA" id="ARBA00023136"/>
    </source>
</evidence>
<proteinExistence type="inferred from homology"/>
<dbReference type="GO" id="GO:0005886">
    <property type="term" value="C:plasma membrane"/>
    <property type="evidence" value="ECO:0007669"/>
    <property type="project" value="UniProtKB-SubCell"/>
</dbReference>
<accession>A0AAU7JQ51</accession>
<evidence type="ECO:0000256" key="4">
    <source>
        <dbReference type="ARBA" id="ARBA00022692"/>
    </source>
</evidence>
<dbReference type="InterPro" id="IPR007341">
    <property type="entry name" value="Transgly_assoc"/>
</dbReference>
<evidence type="ECO:0000256" key="7">
    <source>
        <dbReference type="SAM" id="Phobius"/>
    </source>
</evidence>
<feature type="transmembrane region" description="Helical" evidence="7">
    <location>
        <begin position="63"/>
        <end position="80"/>
    </location>
</feature>
<comment type="similarity">
    <text evidence="2">Belongs to the UPF0410 family.</text>
</comment>
<dbReference type="PANTHER" id="PTHR33884">
    <property type="entry name" value="UPF0410 PROTEIN YMGE"/>
    <property type="match status" value="1"/>
</dbReference>
<dbReference type="PANTHER" id="PTHR33884:SF3">
    <property type="entry name" value="UPF0410 PROTEIN YMGE"/>
    <property type="match status" value="1"/>
</dbReference>
<evidence type="ECO:0000256" key="3">
    <source>
        <dbReference type="ARBA" id="ARBA00022475"/>
    </source>
</evidence>
<evidence type="ECO:0000256" key="1">
    <source>
        <dbReference type="ARBA" id="ARBA00004651"/>
    </source>
</evidence>
<dbReference type="AlphaFoldDB" id="A0AAU7JQ51"/>
<evidence type="ECO:0000313" key="8">
    <source>
        <dbReference type="EMBL" id="XBO42435.1"/>
    </source>
</evidence>
<feature type="transmembrane region" description="Helical" evidence="7">
    <location>
        <begin position="30"/>
        <end position="51"/>
    </location>
</feature>
<dbReference type="RefSeq" id="WP_406829856.1">
    <property type="nucleotide sequence ID" value="NZ_CP157483.1"/>
</dbReference>
<sequence>MIGTIIGAIIAGLIIGALARLVLPGKQNISVLMTIILGILGSLVGSFIVYQLGYNNSNGGFEIIPFLAGVVLAAVFIVIYERMTGRKGVNHA</sequence>
<reference evidence="8" key="1">
    <citation type="submission" date="2024-05" db="EMBL/GenBank/DDBJ databases">
        <authorList>
            <person name="Kim S."/>
            <person name="Heo J."/>
            <person name="Choi H."/>
            <person name="Choi Y."/>
            <person name="Kwon S.-W."/>
            <person name="Kim Y."/>
        </authorList>
    </citation>
    <scope>NUCLEOTIDE SEQUENCE</scope>
    <source>
        <strain evidence="8">KACC 23699</strain>
    </source>
</reference>
<keyword evidence="3" id="KW-1003">Cell membrane</keyword>
<comment type="subcellular location">
    <subcellularLocation>
        <location evidence="1">Cell membrane</location>
        <topology evidence="1">Multi-pass membrane protein</topology>
    </subcellularLocation>
</comment>
<keyword evidence="4 7" id="KW-0812">Transmembrane</keyword>
<keyword evidence="5 7" id="KW-1133">Transmembrane helix</keyword>
<evidence type="ECO:0000256" key="2">
    <source>
        <dbReference type="ARBA" id="ARBA00011006"/>
    </source>
</evidence>
<feature type="transmembrane region" description="Helical" evidence="7">
    <location>
        <begin position="6"/>
        <end position="23"/>
    </location>
</feature>
<keyword evidence="6 7" id="KW-0472">Membrane</keyword>
<dbReference type="EMBL" id="CP157483">
    <property type="protein sequence ID" value="XBO42435.1"/>
    <property type="molecule type" value="Genomic_DNA"/>
</dbReference>
<evidence type="ECO:0000256" key="5">
    <source>
        <dbReference type="ARBA" id="ARBA00022989"/>
    </source>
</evidence>
<protein>
    <submittedName>
        <fullName evidence="8">GlsB/YeaQ/YmgE family stress response membrane protein</fullName>
    </submittedName>
</protein>
<name>A0AAU7JQ51_9MICO</name>
<organism evidence="8">
    <name type="scientific">Pedococcus sp. KACC 23699</name>
    <dbReference type="NCBI Taxonomy" id="3149228"/>
    <lineage>
        <taxon>Bacteria</taxon>
        <taxon>Bacillati</taxon>
        <taxon>Actinomycetota</taxon>
        <taxon>Actinomycetes</taxon>
        <taxon>Micrococcales</taxon>
        <taxon>Intrasporangiaceae</taxon>
        <taxon>Pedococcus</taxon>
    </lineage>
</organism>
<dbReference type="Pfam" id="PF04226">
    <property type="entry name" value="Transgly_assoc"/>
    <property type="match status" value="1"/>
</dbReference>
<gene>
    <name evidence="8" type="ORF">ABEG17_12700</name>
</gene>